<evidence type="ECO:0000313" key="2">
    <source>
        <dbReference type="EMBL" id="KQB83131.1"/>
    </source>
</evidence>
<dbReference type="RefSeq" id="WP_055123172.1">
    <property type="nucleotide sequence ID" value="NZ_LKST01000004.1"/>
</dbReference>
<gene>
    <name evidence="2" type="ORF">Cocul_02103</name>
</gene>
<keyword evidence="1" id="KW-0812">Transmembrane</keyword>
<dbReference type="InterPro" id="IPR009732">
    <property type="entry name" value="DUF1304"/>
</dbReference>
<keyword evidence="1" id="KW-0472">Membrane</keyword>
<comment type="caution">
    <text evidence="2">The sequence shown here is derived from an EMBL/GenBank/DDBJ whole genome shotgun (WGS) entry which is preliminary data.</text>
</comment>
<dbReference type="STRING" id="1544416.Cocul_02103"/>
<feature type="transmembrane region" description="Helical" evidence="1">
    <location>
        <begin position="79"/>
        <end position="99"/>
    </location>
</feature>
<feature type="transmembrane region" description="Helical" evidence="1">
    <location>
        <begin position="54"/>
        <end position="73"/>
    </location>
</feature>
<keyword evidence="3" id="KW-1185">Reference proteome</keyword>
<dbReference type="AlphaFoldDB" id="A0A0Q0UAH1"/>
<accession>A0A0Q0UAH1</accession>
<dbReference type="OrthoDB" id="9803832at2"/>
<name>A0A0Q0UAH1_9CORY</name>
<dbReference type="Pfam" id="PF06993">
    <property type="entry name" value="DUF1304"/>
    <property type="match status" value="1"/>
</dbReference>
<keyword evidence="1" id="KW-1133">Transmembrane helix</keyword>
<evidence type="ECO:0008006" key="4">
    <source>
        <dbReference type="Google" id="ProtNLM"/>
    </source>
</evidence>
<evidence type="ECO:0000256" key="1">
    <source>
        <dbReference type="SAM" id="Phobius"/>
    </source>
</evidence>
<protein>
    <recommendedName>
        <fullName evidence="4">DUF1304 domain-containing protein</fullName>
    </recommendedName>
</protein>
<reference evidence="2 3" key="1">
    <citation type="submission" date="2015-10" db="EMBL/GenBank/DDBJ databases">
        <title>Corynebacteirum lowii and Corynebacterium oculi species nova, derived from human clinical disease and and emended description of Corynebacterium mastiditis.</title>
        <authorList>
            <person name="Bernard K."/>
            <person name="Pacheco A.L."/>
            <person name="Mcdougall C."/>
            <person name="Burtx T."/>
            <person name="Weibe D."/>
            <person name="Tyler S."/>
            <person name="Olson A.B."/>
            <person name="Cnockaert M."/>
            <person name="Eguchi H."/>
            <person name="Kuwahara T."/>
            <person name="Nakayama-Imaohji H."/>
            <person name="Boudewijins M."/>
            <person name="Van Hoecke F."/>
            <person name="Bernier A.-M."/>
            <person name="Vandamme P."/>
        </authorList>
    </citation>
    <scope>NUCLEOTIDE SEQUENCE [LARGE SCALE GENOMIC DNA]</scope>
    <source>
        <strain evidence="2 3">NML 130210</strain>
    </source>
</reference>
<dbReference type="EMBL" id="LKST01000004">
    <property type="protein sequence ID" value="KQB83131.1"/>
    <property type="molecule type" value="Genomic_DNA"/>
</dbReference>
<dbReference type="PATRIC" id="fig|1544416.3.peg.2098"/>
<feature type="transmembrane region" description="Helical" evidence="1">
    <location>
        <begin position="6"/>
        <end position="27"/>
    </location>
</feature>
<dbReference type="Proteomes" id="UP000050517">
    <property type="component" value="Unassembled WGS sequence"/>
</dbReference>
<evidence type="ECO:0000313" key="3">
    <source>
        <dbReference type="Proteomes" id="UP000050517"/>
    </source>
</evidence>
<organism evidence="2 3">
    <name type="scientific">Corynebacterium oculi</name>
    <dbReference type="NCBI Taxonomy" id="1544416"/>
    <lineage>
        <taxon>Bacteria</taxon>
        <taxon>Bacillati</taxon>
        <taxon>Actinomycetota</taxon>
        <taxon>Actinomycetes</taxon>
        <taxon>Mycobacteriales</taxon>
        <taxon>Corynebacteriaceae</taxon>
        <taxon>Corynebacterium</taxon>
    </lineage>
</organism>
<sequence>MLALGFTFALLAALVHVFIFYLESFAWEGERARALFGTTPESARLTKFNAYNQGFYNFFLAVLVFAGLIALLWSRTVGITLGLAGVTPMLAAAIVLFVSSAPHRQAAIKQGSFPLLATIFLVIAAV</sequence>
<proteinExistence type="predicted"/>